<reference evidence="6 7" key="1">
    <citation type="submission" date="2018-11" db="EMBL/GenBank/DDBJ databases">
        <authorList>
            <consortium name="Pathogen Informatics"/>
        </authorList>
    </citation>
    <scope>NUCLEOTIDE SEQUENCE [LARGE SCALE GENOMIC DNA]</scope>
</reference>
<dbReference type="GO" id="GO:0003707">
    <property type="term" value="F:nuclear steroid receptor activity"/>
    <property type="evidence" value="ECO:0007669"/>
    <property type="project" value="InterPro"/>
</dbReference>
<evidence type="ECO:0000313" key="6">
    <source>
        <dbReference type="EMBL" id="VDN30792.1"/>
    </source>
</evidence>
<keyword evidence="4" id="KW-0675">Receptor</keyword>
<dbReference type="PRINTS" id="PR00545">
    <property type="entry name" value="RETINOIDXR"/>
</dbReference>
<dbReference type="PRINTS" id="PR00398">
    <property type="entry name" value="STRDHORMONER"/>
</dbReference>
<dbReference type="GO" id="GO:0000978">
    <property type="term" value="F:RNA polymerase II cis-regulatory region sequence-specific DNA binding"/>
    <property type="evidence" value="ECO:0007669"/>
    <property type="project" value="TreeGrafter"/>
</dbReference>
<evidence type="ECO:0000313" key="7">
    <source>
        <dbReference type="Proteomes" id="UP000281553"/>
    </source>
</evidence>
<dbReference type="GO" id="GO:0090575">
    <property type="term" value="C:RNA polymerase II transcription regulator complex"/>
    <property type="evidence" value="ECO:0007669"/>
    <property type="project" value="TreeGrafter"/>
</dbReference>
<dbReference type="EMBL" id="UYRU01080140">
    <property type="protein sequence ID" value="VDN30792.1"/>
    <property type="molecule type" value="Genomic_DNA"/>
</dbReference>
<dbReference type="InterPro" id="IPR000003">
    <property type="entry name" value="Retinoid-X_rcpt/HNF4"/>
</dbReference>
<keyword evidence="7" id="KW-1185">Reference proteome</keyword>
<gene>
    <name evidence="6" type="ORF">DILT_LOCUS15614</name>
</gene>
<dbReference type="PANTHER" id="PTHR24086:SF15">
    <property type="entry name" value="NUCLEAR HORMONE RECEPTOR FTZ-F1"/>
    <property type="match status" value="1"/>
</dbReference>
<organism evidence="6 7">
    <name type="scientific">Dibothriocephalus latus</name>
    <name type="common">Fish tapeworm</name>
    <name type="synonym">Diphyllobothrium latum</name>
    <dbReference type="NCBI Taxonomy" id="60516"/>
    <lineage>
        <taxon>Eukaryota</taxon>
        <taxon>Metazoa</taxon>
        <taxon>Spiralia</taxon>
        <taxon>Lophotrochozoa</taxon>
        <taxon>Platyhelminthes</taxon>
        <taxon>Cestoda</taxon>
        <taxon>Eucestoda</taxon>
        <taxon>Diphyllobothriidea</taxon>
        <taxon>Diphyllobothriidae</taxon>
        <taxon>Dibothriocephalus</taxon>
    </lineage>
</organism>
<dbReference type="Pfam" id="PF00104">
    <property type="entry name" value="Hormone_recep"/>
    <property type="match status" value="1"/>
</dbReference>
<comment type="subcellular location">
    <subcellularLocation>
        <location evidence="1">Nucleus</location>
    </subcellularLocation>
</comment>
<dbReference type="PROSITE" id="PS51843">
    <property type="entry name" value="NR_LBD"/>
    <property type="match status" value="1"/>
</dbReference>
<dbReference type="AlphaFoldDB" id="A0A3P7QFP9"/>
<keyword evidence="3" id="KW-0804">Transcription</keyword>
<dbReference type="PANTHER" id="PTHR24086">
    <property type="entry name" value="NUCLEAR RECEPTOR SUBFAMILY 5 GROUP A"/>
    <property type="match status" value="1"/>
</dbReference>
<dbReference type="Proteomes" id="UP000281553">
    <property type="component" value="Unassembled WGS sequence"/>
</dbReference>
<dbReference type="InterPro" id="IPR035500">
    <property type="entry name" value="NHR-like_dom_sf"/>
</dbReference>
<dbReference type="GO" id="GO:0008270">
    <property type="term" value="F:zinc ion binding"/>
    <property type="evidence" value="ECO:0007669"/>
    <property type="project" value="InterPro"/>
</dbReference>
<evidence type="ECO:0000259" key="5">
    <source>
        <dbReference type="PROSITE" id="PS51843"/>
    </source>
</evidence>
<evidence type="ECO:0000256" key="4">
    <source>
        <dbReference type="ARBA" id="ARBA00023170"/>
    </source>
</evidence>
<evidence type="ECO:0000256" key="2">
    <source>
        <dbReference type="ARBA" id="ARBA00023015"/>
    </source>
</evidence>
<evidence type="ECO:0000256" key="3">
    <source>
        <dbReference type="ARBA" id="ARBA00023163"/>
    </source>
</evidence>
<sequence>EPPPPTAGAGDDESDATATGAVVYVDLESILRNSSEVTDPLVVIVQSIESRLHPLVDWAQRIPAFADCLSAEDQLCLLKSAWTELLLTSLAFRSTAASAPTGFLLANGYYLSNSTAAAHGLGPLASRIQNEIISKFREMRLDRTELALLKAIILFNPG</sequence>
<dbReference type="Gene3D" id="1.10.565.10">
    <property type="entry name" value="Retinoid X Receptor"/>
    <property type="match status" value="1"/>
</dbReference>
<dbReference type="InterPro" id="IPR001723">
    <property type="entry name" value="Nuclear_hrmn_rcpt"/>
</dbReference>
<dbReference type="SUPFAM" id="SSF48508">
    <property type="entry name" value="Nuclear receptor ligand-binding domain"/>
    <property type="match status" value="1"/>
</dbReference>
<proteinExistence type="predicted"/>
<dbReference type="InterPro" id="IPR000536">
    <property type="entry name" value="Nucl_hrmn_rcpt_lig-bd"/>
</dbReference>
<name>A0A3P7QFP9_DIBLA</name>
<protein>
    <recommendedName>
        <fullName evidence="5">NR LBD domain-containing protein</fullName>
    </recommendedName>
</protein>
<accession>A0A3P7QFP9</accession>
<feature type="domain" description="NR LBD" evidence="5">
    <location>
        <begin position="12"/>
        <end position="158"/>
    </location>
</feature>
<dbReference type="InterPro" id="IPR016355">
    <property type="entry name" value="NR5-like"/>
</dbReference>
<dbReference type="GO" id="GO:0009888">
    <property type="term" value="P:tissue development"/>
    <property type="evidence" value="ECO:0007669"/>
    <property type="project" value="TreeGrafter"/>
</dbReference>
<dbReference type="OrthoDB" id="5771769at2759"/>
<keyword evidence="2" id="KW-0805">Transcription regulation</keyword>
<feature type="non-terminal residue" evidence="6">
    <location>
        <position position="1"/>
    </location>
</feature>
<evidence type="ECO:0000256" key="1">
    <source>
        <dbReference type="ARBA" id="ARBA00004123"/>
    </source>
</evidence>